<name>C1BDC6_RHOOB</name>
<dbReference type="AlphaFoldDB" id="C1BDC6"/>
<evidence type="ECO:0000256" key="1">
    <source>
        <dbReference type="SAM" id="MobiDB-lite"/>
    </source>
</evidence>
<dbReference type="EMBL" id="AP011116">
    <property type="protein sequence ID" value="BAH55870.1"/>
    <property type="molecule type" value="Genomic_DNA"/>
</dbReference>
<gene>
    <name evidence="2" type="ordered locus">ROP_pROB01-03710</name>
</gene>
<dbReference type="OrthoDB" id="3785690at2"/>
<feature type="region of interest" description="Disordered" evidence="1">
    <location>
        <begin position="101"/>
        <end position="124"/>
    </location>
</feature>
<accession>C1BDC6</accession>
<keyword evidence="2" id="KW-0614">Plasmid</keyword>
<protein>
    <submittedName>
        <fullName evidence="2">Uncharacterized protein</fullName>
    </submittedName>
</protein>
<dbReference type="Proteomes" id="UP000002212">
    <property type="component" value="Plasmid pROB01"/>
</dbReference>
<organism evidence="2 3">
    <name type="scientific">Rhodococcus opacus (strain B4)</name>
    <dbReference type="NCBI Taxonomy" id="632772"/>
    <lineage>
        <taxon>Bacteria</taxon>
        <taxon>Bacillati</taxon>
        <taxon>Actinomycetota</taxon>
        <taxon>Actinomycetes</taxon>
        <taxon>Mycobacteriales</taxon>
        <taxon>Nocardiaceae</taxon>
        <taxon>Rhodococcus</taxon>
    </lineage>
</organism>
<dbReference type="PATRIC" id="fig|632772.20.peg.8113"/>
<proteinExistence type="predicted"/>
<sequence>MRSVFAHQAVLVMTPDADTGAPGAAVTSALCTHWGRQPPRSLAPHHTHADRLGDEVRIRIVFAVDPARQNAVRSRIDLALATGHTCGPDGTITRWQLRSCGPAAPIRGRGERPLSRRGVSTTRN</sequence>
<evidence type="ECO:0000313" key="2">
    <source>
        <dbReference type="EMBL" id="BAH55870.1"/>
    </source>
</evidence>
<evidence type="ECO:0000313" key="3">
    <source>
        <dbReference type="Proteomes" id="UP000002212"/>
    </source>
</evidence>
<geneLocation type="plasmid" evidence="2 3">
    <name>pROB01</name>
</geneLocation>
<reference evidence="2 3" key="1">
    <citation type="submission" date="2009-03" db="EMBL/GenBank/DDBJ databases">
        <title>Comparison of the complete genome sequences of Rhodococcus erythropolis PR4 and Rhodococcus opacus B4.</title>
        <authorList>
            <person name="Takarada H."/>
            <person name="Sekine M."/>
            <person name="Hosoyama A."/>
            <person name="Yamada R."/>
            <person name="Fujisawa T."/>
            <person name="Omata S."/>
            <person name="Shimizu A."/>
            <person name="Tsukatani N."/>
            <person name="Tanikawa S."/>
            <person name="Fujita N."/>
            <person name="Harayama S."/>
        </authorList>
    </citation>
    <scope>NUCLEOTIDE SEQUENCE [LARGE SCALE GENOMIC DNA]</scope>
    <source>
        <strain evidence="2 3">B4</strain>
        <plasmid evidence="2 3">pROB01</plasmid>
    </source>
</reference>
<dbReference type="HOGENOM" id="CLU_158417_0_0_11"/>
<dbReference type="KEGG" id="rop:ROP_pROB01-03710"/>
<dbReference type="RefSeq" id="WP_007297112.1">
    <property type="nucleotide sequence ID" value="NC_012520.1"/>
</dbReference>